<reference evidence="15" key="1">
    <citation type="journal article" date="2014" name="Int. J. Syst. Evol. Microbiol.">
        <title>Complete genome sequence of Corynebacterium casei LMG S-19264T (=DSM 44701T), isolated from a smear-ripened cheese.</title>
        <authorList>
            <consortium name="US DOE Joint Genome Institute (JGI-PGF)"/>
            <person name="Walter F."/>
            <person name="Albersmeier A."/>
            <person name="Kalinowski J."/>
            <person name="Ruckert C."/>
        </authorList>
    </citation>
    <scope>NUCLEOTIDE SEQUENCE</scope>
    <source>
        <strain evidence="15">CCM 7897</strain>
    </source>
</reference>
<keyword evidence="12 13" id="KW-0472">Membrane</keyword>
<evidence type="ECO:0000256" key="3">
    <source>
        <dbReference type="ARBA" id="ARBA00022448"/>
    </source>
</evidence>
<keyword evidence="7 13" id="KW-0812">Transmembrane</keyword>
<dbReference type="GO" id="GO:0020037">
    <property type="term" value="F:heme binding"/>
    <property type="evidence" value="ECO:0007669"/>
    <property type="project" value="TreeGrafter"/>
</dbReference>
<keyword evidence="11 13" id="KW-0408">Iron</keyword>
<name>A0A917FEZ7_9HYPH</name>
<evidence type="ECO:0000256" key="9">
    <source>
        <dbReference type="ARBA" id="ARBA00022982"/>
    </source>
</evidence>
<evidence type="ECO:0000256" key="7">
    <source>
        <dbReference type="ARBA" id="ARBA00022692"/>
    </source>
</evidence>
<accession>A0A917FEZ7</accession>
<feature type="transmembrane region" description="Helical" evidence="13">
    <location>
        <begin position="392"/>
        <end position="414"/>
    </location>
</feature>
<dbReference type="PIRSF" id="PIRSF006446">
    <property type="entry name" value="Cyt_quinol_oxidase_1"/>
    <property type="match status" value="1"/>
</dbReference>
<keyword evidence="3 13" id="KW-0813">Transport</keyword>
<feature type="transmembrane region" description="Helical" evidence="13">
    <location>
        <begin position="20"/>
        <end position="43"/>
    </location>
</feature>
<feature type="transmembrane region" description="Helical" evidence="13">
    <location>
        <begin position="93"/>
        <end position="117"/>
    </location>
</feature>
<dbReference type="GO" id="GO:0009055">
    <property type="term" value="F:electron transfer activity"/>
    <property type="evidence" value="ECO:0007669"/>
    <property type="project" value="UniProtKB-UniRule"/>
</dbReference>
<dbReference type="RefSeq" id="WP_188582209.1">
    <property type="nucleotide sequence ID" value="NZ_BMCT01000007.1"/>
</dbReference>
<evidence type="ECO:0000313" key="15">
    <source>
        <dbReference type="EMBL" id="GGF77366.1"/>
    </source>
</evidence>
<evidence type="ECO:0000256" key="4">
    <source>
        <dbReference type="ARBA" id="ARBA00022475"/>
    </source>
</evidence>
<feature type="transmembrane region" description="Helical" evidence="13">
    <location>
        <begin position="185"/>
        <end position="209"/>
    </location>
</feature>
<evidence type="ECO:0000256" key="13">
    <source>
        <dbReference type="PIRNR" id="PIRNR006446"/>
    </source>
</evidence>
<feature type="transmembrane region" description="Helical" evidence="13">
    <location>
        <begin position="468"/>
        <end position="492"/>
    </location>
</feature>
<comment type="caution">
    <text evidence="15">The sequence shown here is derived from an EMBL/GenBank/DDBJ whole genome shotgun (WGS) entry which is preliminary data.</text>
</comment>
<dbReference type="AlphaFoldDB" id="A0A917FEZ7"/>
<feature type="region of interest" description="Disordered" evidence="14">
    <location>
        <begin position="505"/>
        <end position="524"/>
    </location>
</feature>
<dbReference type="PANTHER" id="PTHR30365:SF0">
    <property type="entry name" value="CYTOCHROME BD-I UBIQUINOL OXIDASE SUBUNIT 1"/>
    <property type="match status" value="1"/>
</dbReference>
<dbReference type="GO" id="GO:0005886">
    <property type="term" value="C:plasma membrane"/>
    <property type="evidence" value="ECO:0007669"/>
    <property type="project" value="UniProtKB-SubCell"/>
</dbReference>
<keyword evidence="5" id="KW-0997">Cell inner membrane</keyword>
<dbReference type="PANTHER" id="PTHR30365">
    <property type="entry name" value="CYTOCHROME D UBIQUINOL OXIDASE"/>
    <property type="match status" value="1"/>
</dbReference>
<evidence type="ECO:0000256" key="1">
    <source>
        <dbReference type="ARBA" id="ARBA00004429"/>
    </source>
</evidence>
<comment type="similarity">
    <text evidence="2 13">Belongs to the cytochrome ubiquinol oxidase subunit 1 family.</text>
</comment>
<evidence type="ECO:0000313" key="16">
    <source>
        <dbReference type="Proteomes" id="UP000606044"/>
    </source>
</evidence>
<feature type="transmembrane region" description="Helical" evidence="13">
    <location>
        <begin position="129"/>
        <end position="147"/>
    </location>
</feature>
<feature type="transmembrane region" description="Helical" evidence="13">
    <location>
        <begin position="221"/>
        <end position="239"/>
    </location>
</feature>
<dbReference type="GO" id="GO:0019646">
    <property type="term" value="P:aerobic electron transport chain"/>
    <property type="evidence" value="ECO:0007669"/>
    <property type="project" value="InterPro"/>
</dbReference>
<dbReference type="GO" id="GO:0046872">
    <property type="term" value="F:metal ion binding"/>
    <property type="evidence" value="ECO:0007669"/>
    <property type="project" value="UniProtKB-UniRule"/>
</dbReference>
<keyword evidence="16" id="KW-1185">Reference proteome</keyword>
<keyword evidence="10 13" id="KW-1133">Transmembrane helix</keyword>
<dbReference type="Proteomes" id="UP000606044">
    <property type="component" value="Unassembled WGS sequence"/>
</dbReference>
<evidence type="ECO:0000256" key="10">
    <source>
        <dbReference type="ARBA" id="ARBA00022989"/>
    </source>
</evidence>
<keyword evidence="6 13" id="KW-0349">Heme</keyword>
<keyword evidence="8 13" id="KW-0479">Metal-binding</keyword>
<evidence type="ECO:0000256" key="6">
    <source>
        <dbReference type="ARBA" id="ARBA00022617"/>
    </source>
</evidence>
<keyword evidence="4 13" id="KW-1003">Cell membrane</keyword>
<evidence type="ECO:0000256" key="8">
    <source>
        <dbReference type="ARBA" id="ARBA00022723"/>
    </source>
</evidence>
<feature type="transmembrane region" description="Helical" evidence="13">
    <location>
        <begin position="55"/>
        <end position="73"/>
    </location>
</feature>
<dbReference type="InterPro" id="IPR002585">
    <property type="entry name" value="Cyt-d_ubiquinol_oxidase_su_1"/>
</dbReference>
<evidence type="ECO:0000256" key="5">
    <source>
        <dbReference type="ARBA" id="ARBA00022519"/>
    </source>
</evidence>
<proteinExistence type="inferred from homology"/>
<keyword evidence="9 13" id="KW-0249">Electron transport</keyword>
<dbReference type="GO" id="GO:0016682">
    <property type="term" value="F:oxidoreductase activity, acting on diphenols and related substances as donors, oxygen as acceptor"/>
    <property type="evidence" value="ECO:0007669"/>
    <property type="project" value="TreeGrafter"/>
</dbReference>
<dbReference type="GO" id="GO:0070069">
    <property type="term" value="C:cytochrome complex"/>
    <property type="evidence" value="ECO:0007669"/>
    <property type="project" value="UniProtKB-UniRule"/>
</dbReference>
<gene>
    <name evidence="15" type="primary">cydA</name>
    <name evidence="15" type="ORF">GCM10007301_41670</name>
</gene>
<evidence type="ECO:0000256" key="14">
    <source>
        <dbReference type="SAM" id="MobiDB-lite"/>
    </source>
</evidence>
<evidence type="ECO:0000256" key="2">
    <source>
        <dbReference type="ARBA" id="ARBA00009819"/>
    </source>
</evidence>
<organism evidence="15 16">
    <name type="scientific">Azorhizobium oxalatiphilum</name>
    <dbReference type="NCBI Taxonomy" id="980631"/>
    <lineage>
        <taxon>Bacteria</taxon>
        <taxon>Pseudomonadati</taxon>
        <taxon>Pseudomonadota</taxon>
        <taxon>Alphaproteobacteria</taxon>
        <taxon>Hyphomicrobiales</taxon>
        <taxon>Xanthobacteraceae</taxon>
        <taxon>Azorhizobium</taxon>
    </lineage>
</organism>
<dbReference type="EMBL" id="BMCT01000007">
    <property type="protein sequence ID" value="GGF77366.1"/>
    <property type="molecule type" value="Genomic_DNA"/>
</dbReference>
<evidence type="ECO:0000256" key="12">
    <source>
        <dbReference type="ARBA" id="ARBA00023136"/>
    </source>
</evidence>
<feature type="transmembrane region" description="Helical" evidence="13">
    <location>
        <begin position="426"/>
        <end position="448"/>
    </location>
</feature>
<dbReference type="Pfam" id="PF01654">
    <property type="entry name" value="Cyt_bd_oxida_I"/>
    <property type="match status" value="1"/>
</dbReference>
<evidence type="ECO:0000256" key="11">
    <source>
        <dbReference type="ARBA" id="ARBA00023004"/>
    </source>
</evidence>
<protein>
    <submittedName>
        <fullName evidence="15">Cytochrome bd oxidase subunit I</fullName>
    </submittedName>
</protein>
<reference evidence="15" key="2">
    <citation type="submission" date="2020-09" db="EMBL/GenBank/DDBJ databases">
        <authorList>
            <person name="Sun Q."/>
            <person name="Sedlacek I."/>
        </authorList>
    </citation>
    <scope>NUCLEOTIDE SEQUENCE</scope>
    <source>
        <strain evidence="15">CCM 7897</strain>
    </source>
</reference>
<comment type="subcellular location">
    <subcellularLocation>
        <location evidence="1">Cell inner membrane</location>
        <topology evidence="1">Multi-pass membrane protein</topology>
    </subcellularLocation>
</comment>
<sequence length="524" mass="58233">MEFDIVSLSRFQFAMTALYHFLFVPLTLGLSVIVAIMETVYVMTGRRIWRQMTKFWGTLFGINFVLGVATGLVMEFQFGMNWSYYSHYVGDIFGAPLAIEGLMAFFLEATFVGLFFFGWDRMSKVGHLTATWCVAFGSNFSALWILIANGWMQNPVGAAFNPQTMRMEVVDFYAVLFNPVAQAKFVHTVSAGYVTASVFVLGVSAWYVLKGRHVELAKRSLTVAASFGLAASLSVVVLGDESGYLTTEHQKMKLAAMEAVWRTESVPAPFTIVGFPDQKARETHYAVEIPWVGGLIDTRSLDTPVEGIEELVERAKGNIRRGLIAFDALQKIRAAGTGTVDPEVRKAFEDNGNLLGYGLLLKRYVDDPRQATPEQIDKAAWDTVPEVAPLFWTFRIMVGVGMFQILLMSVFFVLSARRMLDRYPALLWVAVLSIPLPWIAVECGWFVAEFGRQPWVVEGLLPTAEAVSSHGIVPVLLTICGFAIIYTILIIIEMSLMLRAIRKGPEPDEQPDAELIPASVVPAE</sequence>